<comment type="subcellular location">
    <subcellularLocation>
        <location evidence="1">Cell inner membrane</location>
        <topology evidence="1">Single-pass membrane protein</topology>
        <orientation evidence="1">Periplasmic side</orientation>
    </subcellularLocation>
</comment>
<evidence type="ECO:0000256" key="2">
    <source>
        <dbReference type="ARBA" id="ARBA00006555"/>
    </source>
</evidence>
<dbReference type="InterPro" id="IPR037682">
    <property type="entry name" value="TonB_C"/>
</dbReference>
<dbReference type="PANTHER" id="PTHR33446">
    <property type="entry name" value="PROTEIN TONB-RELATED"/>
    <property type="match status" value="1"/>
</dbReference>
<evidence type="ECO:0000256" key="4">
    <source>
        <dbReference type="ARBA" id="ARBA00022475"/>
    </source>
</evidence>
<feature type="transmembrane region" description="Helical" evidence="11">
    <location>
        <begin position="15"/>
        <end position="33"/>
    </location>
</feature>
<keyword evidence="9 11" id="KW-0472">Membrane</keyword>
<dbReference type="NCBIfam" id="TIGR01352">
    <property type="entry name" value="tonB_Cterm"/>
    <property type="match status" value="1"/>
</dbReference>
<keyword evidence="8 11" id="KW-1133">Transmembrane helix</keyword>
<dbReference type="SUPFAM" id="SSF74653">
    <property type="entry name" value="TolA/TonB C-terminal domain"/>
    <property type="match status" value="1"/>
</dbReference>
<dbReference type="Proteomes" id="UP001597534">
    <property type="component" value="Unassembled WGS sequence"/>
</dbReference>
<dbReference type="InterPro" id="IPR006260">
    <property type="entry name" value="TonB/TolA_C"/>
</dbReference>
<dbReference type="EMBL" id="JBHUPC010000013">
    <property type="protein sequence ID" value="MFD2892550.1"/>
    <property type="molecule type" value="Genomic_DNA"/>
</dbReference>
<evidence type="ECO:0000256" key="1">
    <source>
        <dbReference type="ARBA" id="ARBA00004383"/>
    </source>
</evidence>
<name>A0ABW5YNF6_9FLAO</name>
<proteinExistence type="inferred from homology"/>
<sequence length="251" mass="28138">MRAKVNFKKRTKNSLIYFQLGLIATMVVVLFVLEFQFLNVNRAKAVYDVSLHTEDVFVYNPVVLRPDVAKPVVAKPSVKLPKIVDRIEVKENDEIIAEEEKLANENPSEVNNAVEETTTEVPSETGISGKIEEPTIISVEQLPMFKACKGLSRAEQKACFDAELAKVVSRHLVYPESDYENGKQGIALVEFTIDENGKVVNVKSLDNKRATPEMQKAAEKAIKRIPQLIPAKQGGNNVKIKYSLPIRFKLQ</sequence>
<reference evidence="14" key="1">
    <citation type="journal article" date="2019" name="Int. J. Syst. Evol. Microbiol.">
        <title>The Global Catalogue of Microorganisms (GCM) 10K type strain sequencing project: providing services to taxonomists for standard genome sequencing and annotation.</title>
        <authorList>
            <consortium name="The Broad Institute Genomics Platform"/>
            <consortium name="The Broad Institute Genome Sequencing Center for Infectious Disease"/>
            <person name="Wu L."/>
            <person name="Ma J."/>
        </authorList>
    </citation>
    <scope>NUCLEOTIDE SEQUENCE [LARGE SCALE GENOMIC DNA]</scope>
    <source>
        <strain evidence="14">KCTC 22671</strain>
    </source>
</reference>
<evidence type="ECO:0000256" key="11">
    <source>
        <dbReference type="SAM" id="Phobius"/>
    </source>
</evidence>
<evidence type="ECO:0000313" key="13">
    <source>
        <dbReference type="EMBL" id="MFD2892550.1"/>
    </source>
</evidence>
<gene>
    <name evidence="13" type="ORF">ACFS5J_11065</name>
</gene>
<evidence type="ECO:0000256" key="7">
    <source>
        <dbReference type="ARBA" id="ARBA00022927"/>
    </source>
</evidence>
<evidence type="ECO:0000259" key="12">
    <source>
        <dbReference type="PROSITE" id="PS52015"/>
    </source>
</evidence>
<organism evidence="13 14">
    <name type="scientific">Flavobacterium chuncheonense</name>
    <dbReference type="NCBI Taxonomy" id="2026653"/>
    <lineage>
        <taxon>Bacteria</taxon>
        <taxon>Pseudomonadati</taxon>
        <taxon>Bacteroidota</taxon>
        <taxon>Flavobacteriia</taxon>
        <taxon>Flavobacteriales</taxon>
        <taxon>Flavobacteriaceae</taxon>
        <taxon>Flavobacterium</taxon>
    </lineage>
</organism>
<keyword evidence="3" id="KW-0813">Transport</keyword>
<keyword evidence="14" id="KW-1185">Reference proteome</keyword>
<evidence type="ECO:0000256" key="5">
    <source>
        <dbReference type="ARBA" id="ARBA00022519"/>
    </source>
</evidence>
<evidence type="ECO:0000313" key="14">
    <source>
        <dbReference type="Proteomes" id="UP001597534"/>
    </source>
</evidence>
<evidence type="ECO:0000256" key="3">
    <source>
        <dbReference type="ARBA" id="ARBA00022448"/>
    </source>
</evidence>
<dbReference type="Pfam" id="PF03544">
    <property type="entry name" value="TonB_C"/>
    <property type="match status" value="1"/>
</dbReference>
<dbReference type="Gene3D" id="3.30.1150.10">
    <property type="match status" value="1"/>
</dbReference>
<feature type="domain" description="TonB C-terminal" evidence="12">
    <location>
        <begin position="159"/>
        <end position="251"/>
    </location>
</feature>
<dbReference type="PANTHER" id="PTHR33446:SF2">
    <property type="entry name" value="PROTEIN TONB"/>
    <property type="match status" value="1"/>
</dbReference>
<evidence type="ECO:0000256" key="10">
    <source>
        <dbReference type="SAM" id="MobiDB-lite"/>
    </source>
</evidence>
<feature type="compositionally biased region" description="Low complexity" evidence="10">
    <location>
        <begin position="109"/>
        <end position="125"/>
    </location>
</feature>
<keyword evidence="5" id="KW-0997">Cell inner membrane</keyword>
<evidence type="ECO:0000256" key="8">
    <source>
        <dbReference type="ARBA" id="ARBA00022989"/>
    </source>
</evidence>
<feature type="region of interest" description="Disordered" evidence="10">
    <location>
        <begin position="106"/>
        <end position="126"/>
    </location>
</feature>
<keyword evidence="6 11" id="KW-0812">Transmembrane</keyword>
<keyword evidence="4" id="KW-1003">Cell membrane</keyword>
<dbReference type="PROSITE" id="PS52015">
    <property type="entry name" value="TONB_CTD"/>
    <property type="match status" value="1"/>
</dbReference>
<evidence type="ECO:0000256" key="6">
    <source>
        <dbReference type="ARBA" id="ARBA00022692"/>
    </source>
</evidence>
<comment type="caution">
    <text evidence="13">The sequence shown here is derived from an EMBL/GenBank/DDBJ whole genome shotgun (WGS) entry which is preliminary data.</text>
</comment>
<accession>A0ABW5YNF6</accession>
<protein>
    <submittedName>
        <fullName evidence="13">Energy transducer TonB</fullName>
    </submittedName>
</protein>
<evidence type="ECO:0000256" key="9">
    <source>
        <dbReference type="ARBA" id="ARBA00023136"/>
    </source>
</evidence>
<dbReference type="InterPro" id="IPR051045">
    <property type="entry name" value="TonB-dependent_transducer"/>
</dbReference>
<comment type="similarity">
    <text evidence="2">Belongs to the TonB family.</text>
</comment>
<keyword evidence="7" id="KW-0653">Protein transport</keyword>
<dbReference type="RefSeq" id="WP_379812226.1">
    <property type="nucleotide sequence ID" value="NZ_JBHUPC010000013.1"/>
</dbReference>